<name>A0A7C8LHA9_9FIRM</name>
<gene>
    <name evidence="1" type="ORF">GND95_09180</name>
</gene>
<evidence type="ECO:0000313" key="1">
    <source>
        <dbReference type="EMBL" id="KAE9633403.1"/>
    </source>
</evidence>
<organism evidence="1 2">
    <name type="scientific">Defluviitalea raffinosedens</name>
    <dbReference type="NCBI Taxonomy" id="1450156"/>
    <lineage>
        <taxon>Bacteria</taxon>
        <taxon>Bacillati</taxon>
        <taxon>Bacillota</taxon>
        <taxon>Clostridia</taxon>
        <taxon>Lachnospirales</taxon>
        <taxon>Defluviitaleaceae</taxon>
        <taxon>Defluviitalea</taxon>
    </lineage>
</organism>
<proteinExistence type="predicted"/>
<sequence>MIVLTIGAYTNISKIKEYISLEFEKITPKALIPTYTIAKKGDIDFLYYEIDDDVLAQNYNFFFSDALKLHATSALTNLIMDFIRFEIVKEILEIHYQKYASIERIKILEMTRAFFYENENNEDPNAFNYSYRKEIMDRLMDFFEDSNEFLLEGFVLFRLKDYRGKLEMVVRHIVSEYETQKEYKEFLRLLKYFVDVQEMKEEIIHIIGLKEGGFKIYDKDKNDITERCKEEYKQDFSDKEINYDDLLVSALITIAPRQIVIHHYEAIQNKPLIETISSIFQGKVTLCPKCEFCLNSNEIN</sequence>
<dbReference type="EMBL" id="WSLF01000008">
    <property type="protein sequence ID" value="KAE9633403.1"/>
    <property type="molecule type" value="Genomic_DNA"/>
</dbReference>
<reference evidence="1 2" key="1">
    <citation type="submission" date="2019-12" db="EMBL/GenBank/DDBJ databases">
        <title>Defluviitalea raffinosedens, isolated from a biogas fermenter, genome sequencing and characterization.</title>
        <authorList>
            <person name="Rettenmaier R."/>
            <person name="Schneider M."/>
            <person name="Neuhaus K."/>
            <person name="Liebl W."/>
            <person name="Zverlov V."/>
        </authorList>
    </citation>
    <scope>NUCLEOTIDE SEQUENCE [LARGE SCALE GENOMIC DNA]</scope>
    <source>
        <strain evidence="1 2">249c-K6</strain>
    </source>
</reference>
<dbReference type="Proteomes" id="UP000483018">
    <property type="component" value="Unassembled WGS sequence"/>
</dbReference>
<protein>
    <recommendedName>
        <fullName evidence="3">Sporulation protein YtxC</fullName>
    </recommendedName>
</protein>
<comment type="caution">
    <text evidence="1">The sequence shown here is derived from an EMBL/GenBank/DDBJ whole genome shotgun (WGS) entry which is preliminary data.</text>
</comment>
<dbReference type="Pfam" id="PF08812">
    <property type="entry name" value="YtxC"/>
    <property type="match status" value="1"/>
</dbReference>
<dbReference type="AlphaFoldDB" id="A0A7C8LHA9"/>
<evidence type="ECO:0000313" key="2">
    <source>
        <dbReference type="Proteomes" id="UP000483018"/>
    </source>
</evidence>
<keyword evidence="2" id="KW-1185">Reference proteome</keyword>
<evidence type="ECO:0008006" key="3">
    <source>
        <dbReference type="Google" id="ProtNLM"/>
    </source>
</evidence>
<dbReference type="InterPro" id="IPR014199">
    <property type="entry name" value="Spore_YtxC"/>
</dbReference>
<accession>A0A7C8LHA9</accession>